<dbReference type="SUPFAM" id="SSF55729">
    <property type="entry name" value="Acyl-CoA N-acyltransferases (Nat)"/>
    <property type="match status" value="1"/>
</dbReference>
<evidence type="ECO:0000256" key="1">
    <source>
        <dbReference type="ARBA" id="ARBA00022679"/>
    </source>
</evidence>
<gene>
    <name evidence="4" type="ORF">IAC54_02275</name>
</gene>
<dbReference type="InterPro" id="IPR016181">
    <property type="entry name" value="Acyl_CoA_acyltransferase"/>
</dbReference>
<dbReference type="EMBL" id="JADIMW010000022">
    <property type="protein sequence ID" value="MBO8437709.1"/>
    <property type="molecule type" value="Genomic_DNA"/>
</dbReference>
<dbReference type="AlphaFoldDB" id="A0A9D9E172"/>
<name>A0A9D9E172_9BACT</name>
<dbReference type="PROSITE" id="PS51186">
    <property type="entry name" value="GNAT"/>
    <property type="match status" value="1"/>
</dbReference>
<keyword evidence="2" id="KW-0012">Acyltransferase</keyword>
<dbReference type="Proteomes" id="UP000823636">
    <property type="component" value="Unassembled WGS sequence"/>
</dbReference>
<dbReference type="PANTHER" id="PTHR42919">
    <property type="entry name" value="N-ALPHA-ACETYLTRANSFERASE"/>
    <property type="match status" value="1"/>
</dbReference>
<proteinExistence type="predicted"/>
<dbReference type="Gene3D" id="3.40.630.30">
    <property type="match status" value="1"/>
</dbReference>
<reference evidence="4" key="1">
    <citation type="submission" date="2020-10" db="EMBL/GenBank/DDBJ databases">
        <authorList>
            <person name="Gilroy R."/>
        </authorList>
    </citation>
    <scope>NUCLEOTIDE SEQUENCE</scope>
    <source>
        <strain evidence="4">G3-4614</strain>
    </source>
</reference>
<dbReference type="InterPro" id="IPR000182">
    <property type="entry name" value="GNAT_dom"/>
</dbReference>
<keyword evidence="1" id="KW-0808">Transferase</keyword>
<dbReference type="CDD" id="cd04301">
    <property type="entry name" value="NAT_SF"/>
    <property type="match status" value="1"/>
</dbReference>
<dbReference type="PANTHER" id="PTHR42919:SF8">
    <property type="entry name" value="N-ALPHA-ACETYLTRANSFERASE 50"/>
    <property type="match status" value="1"/>
</dbReference>
<dbReference type="GO" id="GO:0016747">
    <property type="term" value="F:acyltransferase activity, transferring groups other than amino-acyl groups"/>
    <property type="evidence" value="ECO:0007669"/>
    <property type="project" value="InterPro"/>
</dbReference>
<sequence length="163" mass="18602">MDEETISYIIRPILTEETHLLRDFLYEAIYVPPGVEPPAKEVVDIPELKLYIDNFGKRIDDICLVAECCGKVAGAVWARIMNDYGHIDDRTPSVAISLHKEYRNRGIGTRLMKEIIELLTVKKYGKVSLSVQKSNYAVGMYLNLGFEIEKETDEEYVMVKVLA</sequence>
<feature type="domain" description="N-acetyltransferase" evidence="3">
    <location>
        <begin position="8"/>
        <end position="163"/>
    </location>
</feature>
<organism evidence="4 5">
    <name type="scientific">Candidatus Caccoplasma merdipullorum</name>
    <dbReference type="NCBI Taxonomy" id="2840718"/>
    <lineage>
        <taxon>Bacteria</taxon>
        <taxon>Pseudomonadati</taxon>
        <taxon>Bacteroidota</taxon>
        <taxon>Bacteroidia</taxon>
        <taxon>Bacteroidales</taxon>
        <taxon>Bacteroidaceae</taxon>
        <taxon>Bacteroidaceae incertae sedis</taxon>
        <taxon>Candidatus Caccoplasma</taxon>
    </lineage>
</organism>
<dbReference type="Pfam" id="PF00583">
    <property type="entry name" value="Acetyltransf_1"/>
    <property type="match status" value="1"/>
</dbReference>
<dbReference type="InterPro" id="IPR051556">
    <property type="entry name" value="N-term/lysine_N-AcTrnsfr"/>
</dbReference>
<evidence type="ECO:0000313" key="4">
    <source>
        <dbReference type="EMBL" id="MBO8437709.1"/>
    </source>
</evidence>
<protein>
    <submittedName>
        <fullName evidence="4">GNAT family N-acetyltransferase</fullName>
    </submittedName>
</protein>
<evidence type="ECO:0000313" key="5">
    <source>
        <dbReference type="Proteomes" id="UP000823636"/>
    </source>
</evidence>
<reference evidence="4" key="2">
    <citation type="journal article" date="2021" name="PeerJ">
        <title>Extensive microbial diversity within the chicken gut microbiome revealed by metagenomics and culture.</title>
        <authorList>
            <person name="Gilroy R."/>
            <person name="Ravi A."/>
            <person name="Getino M."/>
            <person name="Pursley I."/>
            <person name="Horton D.L."/>
            <person name="Alikhan N.F."/>
            <person name="Baker D."/>
            <person name="Gharbi K."/>
            <person name="Hall N."/>
            <person name="Watson M."/>
            <person name="Adriaenssens E.M."/>
            <person name="Foster-Nyarko E."/>
            <person name="Jarju S."/>
            <person name="Secka A."/>
            <person name="Antonio M."/>
            <person name="Oren A."/>
            <person name="Chaudhuri R.R."/>
            <person name="La Ragione R."/>
            <person name="Hildebrand F."/>
            <person name="Pallen M.J."/>
        </authorList>
    </citation>
    <scope>NUCLEOTIDE SEQUENCE</scope>
    <source>
        <strain evidence="4">G3-4614</strain>
    </source>
</reference>
<comment type="caution">
    <text evidence="4">The sequence shown here is derived from an EMBL/GenBank/DDBJ whole genome shotgun (WGS) entry which is preliminary data.</text>
</comment>
<accession>A0A9D9E172</accession>
<evidence type="ECO:0000256" key="2">
    <source>
        <dbReference type="ARBA" id="ARBA00023315"/>
    </source>
</evidence>
<evidence type="ECO:0000259" key="3">
    <source>
        <dbReference type="PROSITE" id="PS51186"/>
    </source>
</evidence>
<dbReference type="GO" id="GO:0031415">
    <property type="term" value="C:NatA complex"/>
    <property type="evidence" value="ECO:0007669"/>
    <property type="project" value="TreeGrafter"/>
</dbReference>
<dbReference type="GO" id="GO:0007064">
    <property type="term" value="P:mitotic sister chromatid cohesion"/>
    <property type="evidence" value="ECO:0007669"/>
    <property type="project" value="TreeGrafter"/>
</dbReference>